<gene>
    <name evidence="1" type="ORF">VITISV_018768</name>
</gene>
<sequence length="70" mass="6470">MVIEGSNVVGATDETTGVVGGAVEVALGMGTIVGDVGVGGTVSVGSSSCYAWSAYGGTRSAGMGGALTGA</sequence>
<proteinExistence type="predicted"/>
<dbReference type="EMBL" id="AM430315">
    <property type="protein sequence ID" value="CAN64731.1"/>
    <property type="molecule type" value="Genomic_DNA"/>
</dbReference>
<name>A5AMR0_VITVI</name>
<protein>
    <submittedName>
        <fullName evidence="1">Uncharacterized protein</fullName>
    </submittedName>
</protein>
<dbReference type="AlphaFoldDB" id="A5AMR0"/>
<accession>A5AMR0</accession>
<organism evidence="1">
    <name type="scientific">Vitis vinifera</name>
    <name type="common">Grape</name>
    <dbReference type="NCBI Taxonomy" id="29760"/>
    <lineage>
        <taxon>Eukaryota</taxon>
        <taxon>Viridiplantae</taxon>
        <taxon>Streptophyta</taxon>
        <taxon>Embryophyta</taxon>
        <taxon>Tracheophyta</taxon>
        <taxon>Spermatophyta</taxon>
        <taxon>Magnoliopsida</taxon>
        <taxon>eudicotyledons</taxon>
        <taxon>Gunneridae</taxon>
        <taxon>Pentapetalae</taxon>
        <taxon>rosids</taxon>
        <taxon>Vitales</taxon>
        <taxon>Vitaceae</taxon>
        <taxon>Viteae</taxon>
        <taxon>Vitis</taxon>
    </lineage>
</organism>
<reference evidence="1" key="1">
    <citation type="journal article" date="2007" name="PLoS ONE">
        <title>The first genome sequence of an elite grapevine cultivar (Pinot noir Vitis vinifera L.): coping with a highly heterozygous genome.</title>
        <authorList>
            <person name="Velasco R."/>
            <person name="Zharkikh A."/>
            <person name="Troggio M."/>
            <person name="Cartwright D.A."/>
            <person name="Cestaro A."/>
            <person name="Pruss D."/>
            <person name="Pindo M."/>
            <person name="FitzGerald L.M."/>
            <person name="Vezzulli S."/>
            <person name="Reid J."/>
            <person name="Malacarne G."/>
            <person name="Iliev D."/>
            <person name="Coppola G."/>
            <person name="Wardell B."/>
            <person name="Micheletti D."/>
            <person name="Macalma T."/>
            <person name="Facci M."/>
            <person name="Mitchell J.T."/>
            <person name="Perazzolli M."/>
            <person name="Eldredge G."/>
            <person name="Gatto P."/>
            <person name="Oyzerski R."/>
            <person name="Moretto M."/>
            <person name="Gutin N."/>
            <person name="Stefanini M."/>
            <person name="Chen Y."/>
            <person name="Segala C."/>
            <person name="Davenport C."/>
            <person name="Dematte L."/>
            <person name="Mraz A."/>
            <person name="Battilana J."/>
            <person name="Stormo K."/>
            <person name="Costa F."/>
            <person name="Tao Q."/>
            <person name="Si-Ammour A."/>
            <person name="Harkins T."/>
            <person name="Lackey A."/>
            <person name="Perbost C."/>
            <person name="Taillon B."/>
            <person name="Stella A."/>
            <person name="Solovyev V."/>
            <person name="Fawcett J.A."/>
            <person name="Sterck L."/>
            <person name="Vandepoele K."/>
            <person name="Grando S.M."/>
            <person name="Toppo S."/>
            <person name="Moser C."/>
            <person name="Lanchbury J."/>
            <person name="Bogden R."/>
            <person name="Skolnick M."/>
            <person name="Sgaramella V."/>
            <person name="Bhatnagar S.K."/>
            <person name="Fontana P."/>
            <person name="Gutin A."/>
            <person name="Van de Peer Y."/>
            <person name="Salamini F."/>
            <person name="Viola R."/>
        </authorList>
    </citation>
    <scope>NUCLEOTIDE SEQUENCE</scope>
</reference>
<evidence type="ECO:0000313" key="1">
    <source>
        <dbReference type="EMBL" id="CAN64731.1"/>
    </source>
</evidence>